<dbReference type="AlphaFoldDB" id="A0A183FYB1"/>
<gene>
    <name evidence="1" type="ORF">HPBE_LOCUS13619</name>
</gene>
<evidence type="ECO:0000313" key="1">
    <source>
        <dbReference type="EMBL" id="VDO96839.1"/>
    </source>
</evidence>
<keyword evidence="2" id="KW-1185">Reference proteome</keyword>
<accession>A0A183FYB1</accession>
<dbReference type="EMBL" id="UZAH01027999">
    <property type="protein sequence ID" value="VDO96839.1"/>
    <property type="molecule type" value="Genomic_DNA"/>
</dbReference>
<proteinExistence type="predicted"/>
<evidence type="ECO:0000313" key="3">
    <source>
        <dbReference type="WBParaSite" id="HPBE_0001361801-mRNA-1"/>
    </source>
</evidence>
<organism evidence="2 3">
    <name type="scientific">Heligmosomoides polygyrus</name>
    <name type="common">Parasitic roundworm</name>
    <dbReference type="NCBI Taxonomy" id="6339"/>
    <lineage>
        <taxon>Eukaryota</taxon>
        <taxon>Metazoa</taxon>
        <taxon>Ecdysozoa</taxon>
        <taxon>Nematoda</taxon>
        <taxon>Chromadorea</taxon>
        <taxon>Rhabditida</taxon>
        <taxon>Rhabditina</taxon>
        <taxon>Rhabditomorpha</taxon>
        <taxon>Strongyloidea</taxon>
        <taxon>Heligmosomidae</taxon>
        <taxon>Heligmosomoides</taxon>
    </lineage>
</organism>
<name>A0A183FYB1_HELPZ</name>
<protein>
    <submittedName>
        <fullName evidence="3">PAP-associated domain-containing protein</fullName>
    </submittedName>
</protein>
<reference evidence="1 2" key="1">
    <citation type="submission" date="2018-11" db="EMBL/GenBank/DDBJ databases">
        <authorList>
            <consortium name="Pathogen Informatics"/>
        </authorList>
    </citation>
    <scope>NUCLEOTIDE SEQUENCE [LARGE SCALE GENOMIC DNA]</scope>
</reference>
<dbReference type="Proteomes" id="UP000050761">
    <property type="component" value="Unassembled WGS sequence"/>
</dbReference>
<evidence type="ECO:0000313" key="2">
    <source>
        <dbReference type="Proteomes" id="UP000050761"/>
    </source>
</evidence>
<accession>A0A3P8A168</accession>
<dbReference type="OrthoDB" id="5850751at2759"/>
<reference evidence="3" key="2">
    <citation type="submission" date="2019-09" db="UniProtKB">
        <authorList>
            <consortium name="WormBaseParasite"/>
        </authorList>
    </citation>
    <scope>IDENTIFICATION</scope>
</reference>
<sequence>MRDCGDYVISCNTTRHSKAGLQFNAYVEAVIDGLEPAVKKIAQLAGHHQQTQLRLNNDNFAHACVKAYQKLKQFADDEATRFKDDEIFPHGVVIPFAAANQLCKLLWAAHHDAFRRGGTVVLMLEMLESLIPARQATVLVLGRTIQVDEPRTFSSCVAYELRCESGDIGRCFPVARSLARWDVTISDEWRGANVQHLPVEDKNKWNYLLYKADCTIADVLKILLEQPWQL</sequence>
<dbReference type="WBParaSite" id="HPBE_0001361801-mRNA-1">
    <property type="protein sequence ID" value="HPBE_0001361801-mRNA-1"/>
    <property type="gene ID" value="HPBE_0001361801"/>
</dbReference>